<protein>
    <submittedName>
        <fullName evidence="3">Aldo/keto reductase</fullName>
    </submittedName>
</protein>
<organism evidence="3 4">
    <name type="scientific">Streptomyces argyrophylli</name>
    <dbReference type="NCBI Taxonomy" id="2726118"/>
    <lineage>
        <taxon>Bacteria</taxon>
        <taxon>Bacillati</taxon>
        <taxon>Actinomycetota</taxon>
        <taxon>Actinomycetes</taxon>
        <taxon>Kitasatosporales</taxon>
        <taxon>Streptomycetaceae</taxon>
        <taxon>Streptomyces</taxon>
    </lineage>
</organism>
<dbReference type="SUPFAM" id="SSF51430">
    <property type="entry name" value="NAD(P)-linked oxidoreductase"/>
    <property type="match status" value="1"/>
</dbReference>
<proteinExistence type="predicted"/>
<evidence type="ECO:0000259" key="2">
    <source>
        <dbReference type="Pfam" id="PF00248"/>
    </source>
</evidence>
<keyword evidence="4" id="KW-1185">Reference proteome</keyword>
<dbReference type="EMBL" id="CP053189">
    <property type="protein sequence ID" value="QJS11027.1"/>
    <property type="molecule type" value="Genomic_DNA"/>
</dbReference>
<evidence type="ECO:0000313" key="3">
    <source>
        <dbReference type="EMBL" id="QJS11027.1"/>
    </source>
</evidence>
<accession>A0A6M4PKE9</accession>
<evidence type="ECO:0000313" key="4">
    <source>
        <dbReference type="Proteomes" id="UP000502641"/>
    </source>
</evidence>
<dbReference type="Pfam" id="PF00248">
    <property type="entry name" value="Aldo_ket_red"/>
    <property type="match status" value="1"/>
</dbReference>
<dbReference type="FunFam" id="3.20.20.100:FF:000004">
    <property type="entry name" value="Oxidoreductase, aldo/keto reductase"/>
    <property type="match status" value="1"/>
</dbReference>
<dbReference type="GO" id="GO:0016491">
    <property type="term" value="F:oxidoreductase activity"/>
    <property type="evidence" value="ECO:0007669"/>
    <property type="project" value="UniProtKB-KW"/>
</dbReference>
<sequence>MRTRYLGRTGLQVSEICLGTMTFGGRHGFQHMGQLTTIEARRLVHRCLDEGVNFFDTADMYSAGQAEEVLGAALSGRRDDAIIATKVRWQMPDGSGGPNDRGLSRHHIVRSVEASLRRLGVDHIDLYQTHGWDGRTPWEETLRALDDLVRAGKVRYVGASNLTSWQLTRALATSEQRGLERFASHQIQYSLAAREVEWELLPMAEAEDVGVMVWSPLAGGLLSGRQERGATPPPGTRRAVGWFEPVDPERTFDTIDVLRKIAAGRGVSAAQVALRWVLERRGVTSVVIGARNEAQLTDNLAATRWSLTPEERAALDEVSAPPLPYPYWHQEYCDADRVREGEPA</sequence>
<dbReference type="RefSeq" id="WP_171154648.1">
    <property type="nucleotide sequence ID" value="NZ_CP053189.1"/>
</dbReference>
<name>A0A6M4PKE9_9ACTN</name>
<dbReference type="CDD" id="cd19091">
    <property type="entry name" value="AKR_PsAKR"/>
    <property type="match status" value="1"/>
</dbReference>
<gene>
    <name evidence="3" type="ORF">HKX69_17215</name>
</gene>
<keyword evidence="1" id="KW-0560">Oxidoreductase</keyword>
<dbReference type="GO" id="GO:0005829">
    <property type="term" value="C:cytosol"/>
    <property type="evidence" value="ECO:0007669"/>
    <property type="project" value="UniProtKB-ARBA"/>
</dbReference>
<dbReference type="Proteomes" id="UP000502641">
    <property type="component" value="Chromosome"/>
</dbReference>
<dbReference type="KEGG" id="sarg:HKX69_17215"/>
<evidence type="ECO:0000256" key="1">
    <source>
        <dbReference type="ARBA" id="ARBA00023002"/>
    </source>
</evidence>
<dbReference type="InterPro" id="IPR036812">
    <property type="entry name" value="NAD(P)_OxRdtase_dom_sf"/>
</dbReference>
<dbReference type="AlphaFoldDB" id="A0A6M4PKE9"/>
<dbReference type="PANTHER" id="PTHR43364:SF18">
    <property type="entry name" value="OXIDOREDUCTASE"/>
    <property type="match status" value="1"/>
</dbReference>
<dbReference type="InterPro" id="IPR023210">
    <property type="entry name" value="NADP_OxRdtase_dom"/>
</dbReference>
<dbReference type="InterPro" id="IPR050523">
    <property type="entry name" value="AKR_Detox_Biosynth"/>
</dbReference>
<reference evidence="3 4" key="1">
    <citation type="submission" date="2020-05" db="EMBL/GenBank/DDBJ databases">
        <authorList>
            <person name="Li K."/>
        </authorList>
    </citation>
    <scope>NUCLEOTIDE SEQUENCE [LARGE SCALE GENOMIC DNA]</scope>
    <source>
        <strain evidence="4">jing01</strain>
    </source>
</reference>
<dbReference type="Gene3D" id="3.20.20.100">
    <property type="entry name" value="NADP-dependent oxidoreductase domain"/>
    <property type="match status" value="1"/>
</dbReference>
<dbReference type="PANTHER" id="PTHR43364">
    <property type="entry name" value="NADH-SPECIFIC METHYLGLYOXAL REDUCTASE-RELATED"/>
    <property type="match status" value="1"/>
</dbReference>
<feature type="domain" description="NADP-dependent oxidoreductase" evidence="2">
    <location>
        <begin position="15"/>
        <end position="319"/>
    </location>
</feature>